<sequence length="195" mass="22691">MAFTAILRRSVSSLVPLIPTLDELIPQINDLEIKFAVHDSVLEIPSDFPLKFEAFPEDYDMLLTREYNGELVEAFGCISNDTKSVDFDVNISKYGGRGPFLKISCDVTSDEIKIYSMDIIASENLKDSPQLEYYRYKIQLERYDENLKKAFLTYLEVRGIKAGMVEFLLRHRMNKKNREKFMELKKIVNFIEHLS</sequence>
<reference evidence="1 2" key="1">
    <citation type="submission" date="2021-02" db="EMBL/GenBank/DDBJ databases">
        <title>Plant Genome Project.</title>
        <authorList>
            <person name="Zhang R.-G."/>
        </authorList>
    </citation>
    <scope>NUCLEOTIDE SEQUENCE [LARGE SCALE GENOMIC DNA]</scope>
    <source>
        <tissue evidence="1">Leaves</tissue>
    </source>
</reference>
<dbReference type="EMBL" id="JAFEMO010000014">
    <property type="protein sequence ID" value="KAH7548157.1"/>
    <property type="molecule type" value="Genomic_DNA"/>
</dbReference>
<dbReference type="InterPro" id="IPR036561">
    <property type="entry name" value="MAM33_sf"/>
</dbReference>
<dbReference type="PANTHER" id="PTHR10826:SF41">
    <property type="entry name" value="MITOCHONDRIAL GLYCOPROTEIN FAMILY PROTEIN"/>
    <property type="match status" value="1"/>
</dbReference>
<evidence type="ECO:0000313" key="2">
    <source>
        <dbReference type="Proteomes" id="UP000827721"/>
    </source>
</evidence>
<name>A0ABQ8H4C9_9ROSI</name>
<dbReference type="SUPFAM" id="SSF54529">
    <property type="entry name" value="Mitochondrial glycoprotein MAM33-like"/>
    <property type="match status" value="1"/>
</dbReference>
<dbReference type="Pfam" id="PF02330">
    <property type="entry name" value="MAM33"/>
    <property type="match status" value="1"/>
</dbReference>
<comment type="caution">
    <text evidence="1">The sequence shown here is derived from an EMBL/GenBank/DDBJ whole genome shotgun (WGS) entry which is preliminary data.</text>
</comment>
<gene>
    <name evidence="1" type="ORF">JRO89_XS14G0075300</name>
</gene>
<evidence type="ECO:0000313" key="1">
    <source>
        <dbReference type="EMBL" id="KAH7548157.1"/>
    </source>
</evidence>
<keyword evidence="2" id="KW-1185">Reference proteome</keyword>
<dbReference type="Gene3D" id="3.10.280.10">
    <property type="entry name" value="Mitochondrial glycoprotein"/>
    <property type="match status" value="1"/>
</dbReference>
<dbReference type="PANTHER" id="PTHR10826">
    <property type="entry name" value="COMPLEMENT COMPONENT 1"/>
    <property type="match status" value="1"/>
</dbReference>
<protein>
    <submittedName>
        <fullName evidence="1">Uncharacterized protein</fullName>
    </submittedName>
</protein>
<dbReference type="InterPro" id="IPR003428">
    <property type="entry name" value="MAM33"/>
</dbReference>
<proteinExistence type="predicted"/>
<accession>A0ABQ8H4C9</accession>
<dbReference type="Proteomes" id="UP000827721">
    <property type="component" value="Unassembled WGS sequence"/>
</dbReference>
<organism evidence="1 2">
    <name type="scientific">Xanthoceras sorbifolium</name>
    <dbReference type="NCBI Taxonomy" id="99658"/>
    <lineage>
        <taxon>Eukaryota</taxon>
        <taxon>Viridiplantae</taxon>
        <taxon>Streptophyta</taxon>
        <taxon>Embryophyta</taxon>
        <taxon>Tracheophyta</taxon>
        <taxon>Spermatophyta</taxon>
        <taxon>Magnoliopsida</taxon>
        <taxon>eudicotyledons</taxon>
        <taxon>Gunneridae</taxon>
        <taxon>Pentapetalae</taxon>
        <taxon>rosids</taxon>
        <taxon>malvids</taxon>
        <taxon>Sapindales</taxon>
        <taxon>Sapindaceae</taxon>
        <taxon>Xanthoceroideae</taxon>
        <taxon>Xanthoceras</taxon>
    </lineage>
</organism>